<feature type="transmembrane region" description="Helical" evidence="5">
    <location>
        <begin position="188"/>
        <end position="210"/>
    </location>
</feature>
<dbReference type="AlphaFoldDB" id="A0A8H4N6D7"/>
<evidence type="ECO:0000256" key="5">
    <source>
        <dbReference type="SAM" id="Phobius"/>
    </source>
</evidence>
<dbReference type="Pfam" id="PF07690">
    <property type="entry name" value="MFS_1"/>
    <property type="match status" value="1"/>
</dbReference>
<evidence type="ECO:0000313" key="7">
    <source>
        <dbReference type="Proteomes" id="UP000572817"/>
    </source>
</evidence>
<evidence type="ECO:0000256" key="4">
    <source>
        <dbReference type="ARBA" id="ARBA00023136"/>
    </source>
</evidence>
<dbReference type="Proteomes" id="UP000572817">
    <property type="component" value="Unassembled WGS sequence"/>
</dbReference>
<dbReference type="InterPro" id="IPR036259">
    <property type="entry name" value="MFS_trans_sf"/>
</dbReference>
<evidence type="ECO:0000256" key="3">
    <source>
        <dbReference type="ARBA" id="ARBA00022989"/>
    </source>
</evidence>
<dbReference type="OrthoDB" id="2351791at2759"/>
<comment type="caution">
    <text evidence="6">The sequence shown here is derived from an EMBL/GenBank/DDBJ whole genome shotgun (WGS) entry which is preliminary data.</text>
</comment>
<gene>
    <name evidence="6" type="ORF">GTA08_BOTSDO03392</name>
</gene>
<keyword evidence="2 5" id="KW-0812">Transmembrane</keyword>
<dbReference type="PANTHER" id="PTHR23501">
    <property type="entry name" value="MAJOR FACILITATOR SUPERFAMILY"/>
    <property type="match status" value="1"/>
</dbReference>
<keyword evidence="4 5" id="KW-0472">Membrane</keyword>
<reference evidence="6" key="1">
    <citation type="submission" date="2020-04" db="EMBL/GenBank/DDBJ databases">
        <title>Genome Assembly and Annotation of Botryosphaeria dothidea sdau 11-99, a Latent Pathogen of Apple Fruit Ring Rot in China.</title>
        <authorList>
            <person name="Yu C."/>
            <person name="Diao Y."/>
            <person name="Lu Q."/>
            <person name="Zhao J."/>
            <person name="Cui S."/>
            <person name="Peng C."/>
            <person name="He B."/>
            <person name="Liu H."/>
        </authorList>
    </citation>
    <scope>NUCLEOTIDE SEQUENCE [LARGE SCALE GENOMIC DNA]</scope>
    <source>
        <strain evidence="6">Sdau11-99</strain>
    </source>
</reference>
<feature type="transmembrane region" description="Helical" evidence="5">
    <location>
        <begin position="349"/>
        <end position="375"/>
    </location>
</feature>
<dbReference type="GO" id="GO:0005886">
    <property type="term" value="C:plasma membrane"/>
    <property type="evidence" value="ECO:0007669"/>
    <property type="project" value="TreeGrafter"/>
</dbReference>
<feature type="transmembrane region" description="Helical" evidence="5">
    <location>
        <begin position="152"/>
        <end position="176"/>
    </location>
</feature>
<keyword evidence="7" id="KW-1185">Reference proteome</keyword>
<name>A0A8H4N6D7_9PEZI</name>
<protein>
    <submittedName>
        <fullName evidence="6">Major facilitator superfamily</fullName>
    </submittedName>
</protein>
<dbReference type="EMBL" id="WWBZ02000016">
    <property type="protein sequence ID" value="KAF4308923.1"/>
    <property type="molecule type" value="Genomic_DNA"/>
</dbReference>
<dbReference type="SUPFAM" id="SSF103473">
    <property type="entry name" value="MFS general substrate transporter"/>
    <property type="match status" value="1"/>
</dbReference>
<evidence type="ECO:0000256" key="1">
    <source>
        <dbReference type="ARBA" id="ARBA00004141"/>
    </source>
</evidence>
<dbReference type="GO" id="GO:0022857">
    <property type="term" value="F:transmembrane transporter activity"/>
    <property type="evidence" value="ECO:0007669"/>
    <property type="project" value="InterPro"/>
</dbReference>
<feature type="transmembrane region" description="Helical" evidence="5">
    <location>
        <begin position="45"/>
        <end position="71"/>
    </location>
</feature>
<organism evidence="6 7">
    <name type="scientific">Botryosphaeria dothidea</name>
    <dbReference type="NCBI Taxonomy" id="55169"/>
    <lineage>
        <taxon>Eukaryota</taxon>
        <taxon>Fungi</taxon>
        <taxon>Dikarya</taxon>
        <taxon>Ascomycota</taxon>
        <taxon>Pezizomycotina</taxon>
        <taxon>Dothideomycetes</taxon>
        <taxon>Dothideomycetes incertae sedis</taxon>
        <taxon>Botryosphaeriales</taxon>
        <taxon>Botryosphaeriaceae</taxon>
        <taxon>Botryosphaeria</taxon>
    </lineage>
</organism>
<dbReference type="InterPro" id="IPR011701">
    <property type="entry name" value="MFS"/>
</dbReference>
<comment type="subcellular location">
    <subcellularLocation>
        <location evidence="1">Membrane</location>
        <topology evidence="1">Multi-pass membrane protein</topology>
    </subcellularLocation>
</comment>
<accession>A0A8H4N6D7</accession>
<feature type="transmembrane region" description="Helical" evidence="5">
    <location>
        <begin position="114"/>
        <end position="131"/>
    </location>
</feature>
<sequence>MISTPETANPTFDLYGPTNDFDPEIIAALRLVVGGALTQAHHWRFIFWIHIPVTAACAVAVPFLITLAPASGAILQKLRRVDWVGNVSFTLSMTSLLVPVTWGGVQFPWSSWRTITPLALGAAGTLGFCLYEQYLAKELTLRLHLFKSYNMAFSFIAIIIHGASMYVSMYFLPLYFEGMHGYTPLTAGLAFLPSSIIIVPASVMAGVVVPKRVSFRVALVTGWLVSMAGYGCCLLLKADSSPAVWVSLSVSTSLGLGFTMSALSLLNQAAAQKADVGFAVSTFNFFRYLGQCFGVSLAGTIFQNTMRSHLPSTLTSSTNVDAWTKDAISLTRTMKTALDEPTRLTVQAAFGWGLFGVWAFMCGLNGLALVGSMFIGDVHVEKE</sequence>
<feature type="transmembrane region" description="Helical" evidence="5">
    <location>
        <begin position="217"/>
        <end position="238"/>
    </location>
</feature>
<evidence type="ECO:0000313" key="6">
    <source>
        <dbReference type="EMBL" id="KAF4308923.1"/>
    </source>
</evidence>
<dbReference type="Gene3D" id="1.20.1250.20">
    <property type="entry name" value="MFS general substrate transporter like domains"/>
    <property type="match status" value="1"/>
</dbReference>
<keyword evidence="3 5" id="KW-1133">Transmembrane helix</keyword>
<feature type="transmembrane region" description="Helical" evidence="5">
    <location>
        <begin position="244"/>
        <end position="266"/>
    </location>
</feature>
<evidence type="ECO:0000256" key="2">
    <source>
        <dbReference type="ARBA" id="ARBA00022692"/>
    </source>
</evidence>
<feature type="transmembrane region" description="Helical" evidence="5">
    <location>
        <begin position="83"/>
        <end position="102"/>
    </location>
</feature>
<proteinExistence type="predicted"/>
<dbReference type="PANTHER" id="PTHR23501:SF59">
    <property type="entry name" value="MAJOR FACILITATOR SUPERFAMILY (MFS) PROFILE DOMAIN-CONTAINING PROTEIN-RELATED"/>
    <property type="match status" value="1"/>
</dbReference>